<reference evidence="2" key="1">
    <citation type="submission" date="2018-07" db="EMBL/GenBank/DDBJ databases">
        <authorList>
            <consortium name="PulseNet: The National Subtyping Network for Foodborne Disease Surveillance"/>
            <person name="Tarr C.L."/>
            <person name="Trees E."/>
            <person name="Katz L.S."/>
            <person name="Carleton-Romer H.A."/>
            <person name="Stroika S."/>
            <person name="Kucerova Z."/>
            <person name="Roache K.F."/>
            <person name="Sabol A.L."/>
            <person name="Besser J."/>
            <person name="Gerner-Smidt P."/>
        </authorList>
    </citation>
    <scope>NUCLEOTIDE SEQUENCE</scope>
    <source>
        <strain evidence="2">PNUSAS016908</strain>
        <strain evidence="1">PNUSAS060203</strain>
    </source>
</reference>
<dbReference type="RefSeq" id="WP_079901145.1">
    <property type="nucleotide sequence ID" value="NZ_MYLZ01000014.1"/>
</dbReference>
<dbReference type="EMBL" id="AACYSG010000008">
    <property type="protein sequence ID" value="EAN6191881.1"/>
    <property type="molecule type" value="Genomic_DNA"/>
</dbReference>
<sequence>MKFASPAQAKFAQAMEAHYKKKDAQKRGEPILSMVDYAERQRLIKEEIDRGLIAAGYGDLVNKK</sequence>
<comment type="caution">
    <text evidence="2">The sequence shown here is derived from an EMBL/GenBank/DDBJ whole genome shotgun (WGS) entry which is preliminary data.</text>
</comment>
<accession>A0A5V2HS09</accession>
<evidence type="ECO:0000313" key="2">
    <source>
        <dbReference type="EMBL" id="EBS8636223.1"/>
    </source>
</evidence>
<protein>
    <submittedName>
        <fullName evidence="2">Uncharacterized protein</fullName>
    </submittedName>
</protein>
<organism evidence="2">
    <name type="scientific">Salmonella enterica</name>
    <name type="common">Salmonella choleraesuis</name>
    <dbReference type="NCBI Taxonomy" id="28901"/>
    <lineage>
        <taxon>Bacteria</taxon>
        <taxon>Pseudomonadati</taxon>
        <taxon>Pseudomonadota</taxon>
        <taxon>Gammaproteobacteria</taxon>
        <taxon>Enterobacterales</taxon>
        <taxon>Enterobacteriaceae</taxon>
        <taxon>Salmonella</taxon>
    </lineage>
</organism>
<dbReference type="EMBL" id="AAGWWG010000009">
    <property type="protein sequence ID" value="EBS8636223.1"/>
    <property type="molecule type" value="Genomic_DNA"/>
</dbReference>
<name>A0A5V2HS09_SALER</name>
<dbReference type="AlphaFoldDB" id="A0A5V2HS09"/>
<gene>
    <name evidence="2" type="ORF">CFJ71_16160</name>
    <name evidence="1" type="ORF">EJS11_10675</name>
</gene>
<evidence type="ECO:0000313" key="1">
    <source>
        <dbReference type="EMBL" id="EAN6191881.1"/>
    </source>
</evidence>
<proteinExistence type="predicted"/>